<proteinExistence type="predicted"/>
<dbReference type="Proteomes" id="UP000199184">
    <property type="component" value="Unassembled WGS sequence"/>
</dbReference>
<evidence type="ECO:0000313" key="1">
    <source>
        <dbReference type="EMBL" id="SCB55791.1"/>
    </source>
</evidence>
<gene>
    <name evidence="1" type="ORF">GA0061098_105412</name>
</gene>
<dbReference type="EMBL" id="FMAI01000054">
    <property type="protein sequence ID" value="SCB55791.1"/>
    <property type="molecule type" value="Genomic_DNA"/>
</dbReference>
<organism evidence="1 2">
    <name type="scientific">Bradyrhizobium shewense</name>
    <dbReference type="NCBI Taxonomy" id="1761772"/>
    <lineage>
        <taxon>Bacteria</taxon>
        <taxon>Pseudomonadati</taxon>
        <taxon>Pseudomonadota</taxon>
        <taxon>Alphaproteobacteria</taxon>
        <taxon>Hyphomicrobiales</taxon>
        <taxon>Nitrobacteraceae</taxon>
        <taxon>Bradyrhizobium</taxon>
    </lineage>
</organism>
<reference evidence="2" key="1">
    <citation type="submission" date="2016-08" db="EMBL/GenBank/DDBJ databases">
        <authorList>
            <person name="Varghese N."/>
            <person name="Submissions Spin"/>
        </authorList>
    </citation>
    <scope>NUCLEOTIDE SEQUENCE [LARGE SCALE GENOMIC DNA]</scope>
    <source>
        <strain evidence="2">ERR11</strain>
    </source>
</reference>
<keyword evidence="2" id="KW-1185">Reference proteome</keyword>
<evidence type="ECO:0000313" key="2">
    <source>
        <dbReference type="Proteomes" id="UP000199184"/>
    </source>
</evidence>
<dbReference type="AlphaFoldDB" id="A0A1C3XU52"/>
<name>A0A1C3XU52_9BRAD</name>
<sequence length="91" mass="9631">MSHRNLPGDLLMAALINLADACGPPNGKPVLTNDIPMQLRGTVVVAPPVHLASATDAERLNLPDFYWAMACAPLPLGSSAHLVRLFSSRSS</sequence>
<accession>A0A1C3XU52</accession>
<protein>
    <submittedName>
        <fullName evidence="1">Uncharacterized protein</fullName>
    </submittedName>
</protein>